<protein>
    <recommendedName>
        <fullName evidence="2">Leucine-rich repeat-containing protein 51</fullName>
    </recommendedName>
</protein>
<dbReference type="PANTHER" id="PTHR46545:SF1">
    <property type="entry name" value="LEUCINE-RICH REPEAT-CONTAINING PROTEIN 51"/>
    <property type="match status" value="1"/>
</dbReference>
<dbReference type="EMBL" id="JAHFZB010000008">
    <property type="protein sequence ID" value="KAK6486573.1"/>
    <property type="molecule type" value="Genomic_DNA"/>
</dbReference>
<evidence type="ECO:0000256" key="1">
    <source>
        <dbReference type="ARBA" id="ARBA00004496"/>
    </source>
</evidence>
<dbReference type="SMART" id="SM00446">
    <property type="entry name" value="LRRcap"/>
    <property type="match status" value="1"/>
</dbReference>
<comment type="caution">
    <text evidence="7">The sequence shown here is derived from an EMBL/GenBank/DDBJ whole genome shotgun (WGS) entry which is preliminary data.</text>
</comment>
<keyword evidence="4" id="KW-0433">Leucine-rich repeat</keyword>
<keyword evidence="5" id="KW-0677">Repeat</keyword>
<name>A0ABR0ZP23_HUSHU</name>
<keyword evidence="3" id="KW-0963">Cytoplasm</keyword>
<sequence length="190" mass="21522">MAGKVNKDTMYAPPLDLSFKCINSMTGAMAEEPRTGLRRLQHTPEGKVCSRVLRLNNNILPDLSGFNEAIDHFIKDTSQLSWIDLSFNDLSTIDNVLTQYKNLRVLYLHGNSIITLGEVDKLVALPNLLSLTLHGNPMENEKGYRNYVMSALPQLKTLDFSAVTKQDQVTAAIWRRGFNQQKRPKRNFDV</sequence>
<organism evidence="7 8">
    <name type="scientific">Huso huso</name>
    <name type="common">Beluga</name>
    <name type="synonym">Acipenser huso</name>
    <dbReference type="NCBI Taxonomy" id="61971"/>
    <lineage>
        <taxon>Eukaryota</taxon>
        <taxon>Metazoa</taxon>
        <taxon>Chordata</taxon>
        <taxon>Craniata</taxon>
        <taxon>Vertebrata</taxon>
        <taxon>Euteleostomi</taxon>
        <taxon>Actinopterygii</taxon>
        <taxon>Chondrostei</taxon>
        <taxon>Acipenseriformes</taxon>
        <taxon>Acipenseridae</taxon>
        <taxon>Huso</taxon>
    </lineage>
</organism>
<evidence type="ECO:0000313" key="8">
    <source>
        <dbReference type="Proteomes" id="UP001369086"/>
    </source>
</evidence>
<feature type="domain" description="U2A'/phosphoprotein 32 family A C-terminal" evidence="6">
    <location>
        <begin position="141"/>
        <end position="159"/>
    </location>
</feature>
<dbReference type="InterPro" id="IPR032675">
    <property type="entry name" value="LRR_dom_sf"/>
</dbReference>
<evidence type="ECO:0000313" key="7">
    <source>
        <dbReference type="EMBL" id="KAK6486573.1"/>
    </source>
</evidence>
<dbReference type="InterPro" id="IPR001611">
    <property type="entry name" value="Leu-rich_rpt"/>
</dbReference>
<evidence type="ECO:0000259" key="6">
    <source>
        <dbReference type="SMART" id="SM00446"/>
    </source>
</evidence>
<proteinExistence type="predicted"/>
<evidence type="ECO:0000256" key="4">
    <source>
        <dbReference type="ARBA" id="ARBA00022614"/>
    </source>
</evidence>
<evidence type="ECO:0000256" key="2">
    <source>
        <dbReference type="ARBA" id="ARBA00014223"/>
    </source>
</evidence>
<evidence type="ECO:0000256" key="3">
    <source>
        <dbReference type="ARBA" id="ARBA00022490"/>
    </source>
</evidence>
<comment type="subcellular location">
    <subcellularLocation>
        <location evidence="1">Cytoplasm</location>
    </subcellularLocation>
</comment>
<accession>A0ABR0ZP23</accession>
<keyword evidence="8" id="KW-1185">Reference proteome</keyword>
<dbReference type="Gene3D" id="3.80.10.10">
    <property type="entry name" value="Ribonuclease Inhibitor"/>
    <property type="match status" value="1"/>
</dbReference>
<dbReference type="InterPro" id="IPR003603">
    <property type="entry name" value="U2A'_phosphoprotein32A_C"/>
</dbReference>
<dbReference type="PROSITE" id="PS51450">
    <property type="entry name" value="LRR"/>
    <property type="match status" value="1"/>
</dbReference>
<gene>
    <name evidence="7" type="ORF">HHUSO_G10176</name>
</gene>
<dbReference type="Pfam" id="PF14580">
    <property type="entry name" value="LRR_9"/>
    <property type="match status" value="1"/>
</dbReference>
<dbReference type="PANTHER" id="PTHR46545">
    <property type="entry name" value="LEUCINE-RICH REPEAT-CONTAINING PROTEIN 51"/>
    <property type="match status" value="1"/>
</dbReference>
<evidence type="ECO:0000256" key="5">
    <source>
        <dbReference type="ARBA" id="ARBA00022737"/>
    </source>
</evidence>
<reference evidence="7 8" key="1">
    <citation type="submission" date="2021-05" db="EMBL/GenBank/DDBJ databases">
        <authorList>
            <person name="Zahm M."/>
            <person name="Klopp C."/>
            <person name="Cabau C."/>
            <person name="Kuhl H."/>
            <person name="Suciu R."/>
            <person name="Ciorpac M."/>
            <person name="Holostenco D."/>
            <person name="Gessner J."/>
            <person name="Wuertz S."/>
            <person name="Hohne C."/>
            <person name="Stock M."/>
            <person name="Gislard M."/>
            <person name="Lluch J."/>
            <person name="Milhes M."/>
            <person name="Lampietro C."/>
            <person name="Lopez Roques C."/>
            <person name="Donnadieu C."/>
            <person name="Du K."/>
            <person name="Schartl M."/>
            <person name="Guiguen Y."/>
        </authorList>
    </citation>
    <scope>NUCLEOTIDE SEQUENCE [LARGE SCALE GENOMIC DNA]</scope>
    <source>
        <strain evidence="7">Hh-F2</strain>
        <tissue evidence="7">Blood</tissue>
    </source>
</reference>
<dbReference type="Proteomes" id="UP001369086">
    <property type="component" value="Unassembled WGS sequence"/>
</dbReference>
<dbReference type="SUPFAM" id="SSF52058">
    <property type="entry name" value="L domain-like"/>
    <property type="match status" value="1"/>
</dbReference>